<gene>
    <name evidence="1" type="ORF">K488DRAFT_14038</name>
</gene>
<evidence type="ECO:0000313" key="2">
    <source>
        <dbReference type="Proteomes" id="UP000814128"/>
    </source>
</evidence>
<evidence type="ECO:0000313" key="1">
    <source>
        <dbReference type="EMBL" id="KAI0026973.1"/>
    </source>
</evidence>
<protein>
    <submittedName>
        <fullName evidence="1">Uncharacterized protein</fullName>
    </submittedName>
</protein>
<feature type="non-terminal residue" evidence="1">
    <location>
        <position position="1"/>
    </location>
</feature>
<accession>A0ACB8Q5X4</accession>
<comment type="caution">
    <text evidence="1">The sequence shown here is derived from an EMBL/GenBank/DDBJ whole genome shotgun (WGS) entry which is preliminary data.</text>
</comment>
<reference evidence="1" key="2">
    <citation type="journal article" date="2022" name="New Phytol.">
        <title>Evolutionary transition to the ectomycorrhizal habit in the genomes of a hyperdiverse lineage of mushroom-forming fungi.</title>
        <authorList>
            <person name="Looney B."/>
            <person name="Miyauchi S."/>
            <person name="Morin E."/>
            <person name="Drula E."/>
            <person name="Courty P.E."/>
            <person name="Kohler A."/>
            <person name="Kuo A."/>
            <person name="LaButti K."/>
            <person name="Pangilinan J."/>
            <person name="Lipzen A."/>
            <person name="Riley R."/>
            <person name="Andreopoulos W."/>
            <person name="He G."/>
            <person name="Johnson J."/>
            <person name="Nolan M."/>
            <person name="Tritt A."/>
            <person name="Barry K.W."/>
            <person name="Grigoriev I.V."/>
            <person name="Nagy L.G."/>
            <person name="Hibbett D."/>
            <person name="Henrissat B."/>
            <person name="Matheny P.B."/>
            <person name="Labbe J."/>
            <person name="Martin F.M."/>
        </authorList>
    </citation>
    <scope>NUCLEOTIDE SEQUENCE</scope>
    <source>
        <strain evidence="1">EC-137</strain>
    </source>
</reference>
<sequence length="217" mass="24581">RPVTSKARGKCKFHNVLPRGCLNGDRCKFLHDHPSLSPFDQAKTCKFYAAGYCKRAADCWFRHVPPDASSMPGGLEHLPTITDDICGICLEAPITFGLLSGCGHAFCLECIRNWREQKTKDGDYSEMLMNKRCPYCRVLSDFVFPSSHYYPHGHPGKDAALKRYKDSVSRVPCKYFQESPVEDRYCPFGRDCLFQHHNSDGTLYVFPNGVAHYMPAS</sequence>
<feature type="non-terminal residue" evidence="1">
    <location>
        <position position="217"/>
    </location>
</feature>
<name>A0ACB8Q5X4_9AGAM</name>
<dbReference type="Proteomes" id="UP000814128">
    <property type="component" value="Unassembled WGS sequence"/>
</dbReference>
<keyword evidence="2" id="KW-1185">Reference proteome</keyword>
<proteinExistence type="predicted"/>
<organism evidence="1 2">
    <name type="scientific">Vararia minispora EC-137</name>
    <dbReference type="NCBI Taxonomy" id="1314806"/>
    <lineage>
        <taxon>Eukaryota</taxon>
        <taxon>Fungi</taxon>
        <taxon>Dikarya</taxon>
        <taxon>Basidiomycota</taxon>
        <taxon>Agaricomycotina</taxon>
        <taxon>Agaricomycetes</taxon>
        <taxon>Russulales</taxon>
        <taxon>Lachnocladiaceae</taxon>
        <taxon>Vararia</taxon>
    </lineage>
</organism>
<dbReference type="EMBL" id="MU274068">
    <property type="protein sequence ID" value="KAI0026973.1"/>
    <property type="molecule type" value="Genomic_DNA"/>
</dbReference>
<reference evidence="1" key="1">
    <citation type="submission" date="2021-02" db="EMBL/GenBank/DDBJ databases">
        <authorList>
            <consortium name="DOE Joint Genome Institute"/>
            <person name="Ahrendt S."/>
            <person name="Looney B.P."/>
            <person name="Miyauchi S."/>
            <person name="Morin E."/>
            <person name="Drula E."/>
            <person name="Courty P.E."/>
            <person name="Chicoki N."/>
            <person name="Fauchery L."/>
            <person name="Kohler A."/>
            <person name="Kuo A."/>
            <person name="Labutti K."/>
            <person name="Pangilinan J."/>
            <person name="Lipzen A."/>
            <person name="Riley R."/>
            <person name="Andreopoulos W."/>
            <person name="He G."/>
            <person name="Johnson J."/>
            <person name="Barry K.W."/>
            <person name="Grigoriev I.V."/>
            <person name="Nagy L."/>
            <person name="Hibbett D."/>
            <person name="Henrissat B."/>
            <person name="Matheny P.B."/>
            <person name="Labbe J."/>
            <person name="Martin F."/>
        </authorList>
    </citation>
    <scope>NUCLEOTIDE SEQUENCE</scope>
    <source>
        <strain evidence="1">EC-137</strain>
    </source>
</reference>